<name>A0A9D4GGG6_DREPO</name>
<sequence length="75" mass="8343">MKGYRIKRHNAIVDAQADKSKSVGQLLNCEPKLKAERQGAPETWIPDMILVKSKEAFVINPTIVTESNHGLQNAN</sequence>
<comment type="caution">
    <text evidence="1">The sequence shown here is derived from an EMBL/GenBank/DDBJ whole genome shotgun (WGS) entry which is preliminary data.</text>
</comment>
<accession>A0A9D4GGG6</accession>
<keyword evidence="2" id="KW-1185">Reference proteome</keyword>
<reference evidence="1" key="2">
    <citation type="submission" date="2020-11" db="EMBL/GenBank/DDBJ databases">
        <authorList>
            <person name="McCartney M.A."/>
            <person name="Auch B."/>
            <person name="Kono T."/>
            <person name="Mallez S."/>
            <person name="Becker A."/>
            <person name="Gohl D.M."/>
            <person name="Silverstein K.A.T."/>
            <person name="Koren S."/>
            <person name="Bechman K.B."/>
            <person name="Herman A."/>
            <person name="Abrahante J.E."/>
            <person name="Garbe J."/>
        </authorList>
    </citation>
    <scope>NUCLEOTIDE SEQUENCE</scope>
    <source>
        <strain evidence="1">Duluth1</strain>
        <tissue evidence="1">Whole animal</tissue>
    </source>
</reference>
<proteinExistence type="predicted"/>
<protein>
    <submittedName>
        <fullName evidence="1">Uncharacterized protein</fullName>
    </submittedName>
</protein>
<evidence type="ECO:0000313" key="2">
    <source>
        <dbReference type="Proteomes" id="UP000828390"/>
    </source>
</evidence>
<reference evidence="1" key="1">
    <citation type="journal article" date="2019" name="bioRxiv">
        <title>The Genome of the Zebra Mussel, Dreissena polymorpha: A Resource for Invasive Species Research.</title>
        <authorList>
            <person name="McCartney M.A."/>
            <person name="Auch B."/>
            <person name="Kono T."/>
            <person name="Mallez S."/>
            <person name="Zhang Y."/>
            <person name="Obille A."/>
            <person name="Becker A."/>
            <person name="Abrahante J.E."/>
            <person name="Garbe J."/>
            <person name="Badalamenti J.P."/>
            <person name="Herman A."/>
            <person name="Mangelson H."/>
            <person name="Liachko I."/>
            <person name="Sullivan S."/>
            <person name="Sone E.D."/>
            <person name="Koren S."/>
            <person name="Silverstein K.A.T."/>
            <person name="Beckman K.B."/>
            <person name="Gohl D.M."/>
        </authorList>
    </citation>
    <scope>NUCLEOTIDE SEQUENCE</scope>
    <source>
        <strain evidence="1">Duluth1</strain>
        <tissue evidence="1">Whole animal</tissue>
    </source>
</reference>
<gene>
    <name evidence="1" type="ORF">DPMN_143543</name>
</gene>
<evidence type="ECO:0000313" key="1">
    <source>
        <dbReference type="EMBL" id="KAH3815024.1"/>
    </source>
</evidence>
<dbReference type="Proteomes" id="UP000828390">
    <property type="component" value="Unassembled WGS sequence"/>
</dbReference>
<organism evidence="1 2">
    <name type="scientific">Dreissena polymorpha</name>
    <name type="common">Zebra mussel</name>
    <name type="synonym">Mytilus polymorpha</name>
    <dbReference type="NCBI Taxonomy" id="45954"/>
    <lineage>
        <taxon>Eukaryota</taxon>
        <taxon>Metazoa</taxon>
        <taxon>Spiralia</taxon>
        <taxon>Lophotrochozoa</taxon>
        <taxon>Mollusca</taxon>
        <taxon>Bivalvia</taxon>
        <taxon>Autobranchia</taxon>
        <taxon>Heteroconchia</taxon>
        <taxon>Euheterodonta</taxon>
        <taxon>Imparidentia</taxon>
        <taxon>Neoheterodontei</taxon>
        <taxon>Myida</taxon>
        <taxon>Dreissenoidea</taxon>
        <taxon>Dreissenidae</taxon>
        <taxon>Dreissena</taxon>
    </lineage>
</organism>
<dbReference type="EMBL" id="JAIWYP010000006">
    <property type="protein sequence ID" value="KAH3815024.1"/>
    <property type="molecule type" value="Genomic_DNA"/>
</dbReference>
<dbReference type="AlphaFoldDB" id="A0A9D4GGG6"/>